<evidence type="ECO:0000256" key="2">
    <source>
        <dbReference type="ARBA" id="ARBA00005528"/>
    </source>
</evidence>
<evidence type="ECO:0000256" key="1">
    <source>
        <dbReference type="ARBA" id="ARBA00004496"/>
    </source>
</evidence>
<dbReference type="InterPro" id="IPR046887">
    <property type="entry name" value="RsmE_PUA-like"/>
</dbReference>
<reference evidence="15 16" key="1">
    <citation type="submission" date="2020-03" db="EMBL/GenBank/DDBJ databases">
        <title>Draft genome sequences of bacterial isolates from the female urobiome.</title>
        <authorList>
            <person name="Miller-Ensminger T."/>
            <person name="Wolfe A.J."/>
            <person name="Putonti C."/>
        </authorList>
    </citation>
    <scope>NUCLEOTIDE SEQUENCE [LARGE SCALE GENOMIC DNA]</scope>
    <source>
        <strain evidence="15 16">UMB8490</strain>
    </source>
</reference>
<name>A0AAP6XIP0_9CORY</name>
<evidence type="ECO:0000256" key="4">
    <source>
        <dbReference type="ARBA" id="ARBA00013673"/>
    </source>
</evidence>
<dbReference type="InterPro" id="IPR029026">
    <property type="entry name" value="tRNA_m1G_MTases_N"/>
</dbReference>
<dbReference type="AlphaFoldDB" id="A0AAP6XIP0"/>
<comment type="subcellular location">
    <subcellularLocation>
        <location evidence="1 12">Cytoplasm</location>
    </subcellularLocation>
</comment>
<dbReference type="InterPro" id="IPR046886">
    <property type="entry name" value="RsmE_MTase_dom"/>
</dbReference>
<evidence type="ECO:0000256" key="3">
    <source>
        <dbReference type="ARBA" id="ARBA00012328"/>
    </source>
</evidence>
<dbReference type="CDD" id="cd18084">
    <property type="entry name" value="RsmE-like"/>
    <property type="match status" value="1"/>
</dbReference>
<keyword evidence="7 12" id="KW-0489">Methyltransferase</keyword>
<comment type="caution">
    <text evidence="15">The sequence shown here is derived from an EMBL/GenBank/DDBJ whole genome shotgun (WGS) entry which is preliminary data.</text>
</comment>
<dbReference type="EC" id="2.1.1.193" evidence="3 12"/>
<dbReference type="PIRSF" id="PIRSF015601">
    <property type="entry name" value="MTase_slr0722"/>
    <property type="match status" value="1"/>
</dbReference>
<dbReference type="NCBIfam" id="NF008693">
    <property type="entry name" value="PRK11713.2-3"/>
    <property type="match status" value="1"/>
</dbReference>
<comment type="function">
    <text evidence="10 12">Specifically methylates the N3 position of the uracil ring of uridine 1498 (m3U1498) in 16S rRNA. Acts on the fully assembled 30S ribosomal subunit.</text>
</comment>
<dbReference type="InterPro" id="IPR029028">
    <property type="entry name" value="Alpha/beta_knot_MTases"/>
</dbReference>
<dbReference type="SUPFAM" id="SSF88697">
    <property type="entry name" value="PUA domain-like"/>
    <property type="match status" value="1"/>
</dbReference>
<evidence type="ECO:0000256" key="11">
    <source>
        <dbReference type="ARBA" id="ARBA00047944"/>
    </source>
</evidence>
<accession>A0AAP6XIP0</accession>
<keyword evidence="9 12" id="KW-0949">S-adenosyl-L-methionine</keyword>
<dbReference type="Pfam" id="PF04452">
    <property type="entry name" value="Methyltrans_RNA"/>
    <property type="match status" value="1"/>
</dbReference>
<evidence type="ECO:0000256" key="9">
    <source>
        <dbReference type="ARBA" id="ARBA00022691"/>
    </source>
</evidence>
<feature type="domain" description="Ribosomal RNA small subunit methyltransferase E PUA-like" evidence="14">
    <location>
        <begin position="16"/>
        <end position="61"/>
    </location>
</feature>
<dbReference type="Gene3D" id="2.40.240.20">
    <property type="entry name" value="Hypothetical PUA domain-like, domain 1"/>
    <property type="match status" value="1"/>
</dbReference>
<keyword evidence="6 12" id="KW-0698">rRNA processing</keyword>
<dbReference type="InterPro" id="IPR015947">
    <property type="entry name" value="PUA-like_sf"/>
</dbReference>
<organism evidence="15 16">
    <name type="scientific">Corynebacterium coyleae</name>
    <dbReference type="NCBI Taxonomy" id="53374"/>
    <lineage>
        <taxon>Bacteria</taxon>
        <taxon>Bacillati</taxon>
        <taxon>Actinomycetota</taxon>
        <taxon>Actinomycetes</taxon>
        <taxon>Mycobacteriales</taxon>
        <taxon>Corynebacteriaceae</taxon>
        <taxon>Corynebacterium</taxon>
    </lineage>
</organism>
<dbReference type="Gene3D" id="3.40.1280.10">
    <property type="match status" value="1"/>
</dbReference>
<evidence type="ECO:0000313" key="16">
    <source>
        <dbReference type="Proteomes" id="UP000591626"/>
    </source>
</evidence>
<dbReference type="GO" id="GO:0005737">
    <property type="term" value="C:cytoplasm"/>
    <property type="evidence" value="ECO:0007669"/>
    <property type="project" value="UniProtKB-SubCell"/>
</dbReference>
<dbReference type="InterPro" id="IPR006700">
    <property type="entry name" value="RsmE"/>
</dbReference>
<dbReference type="SUPFAM" id="SSF75217">
    <property type="entry name" value="alpha/beta knot"/>
    <property type="match status" value="1"/>
</dbReference>
<dbReference type="NCBIfam" id="TIGR00046">
    <property type="entry name" value="RsmE family RNA methyltransferase"/>
    <property type="match status" value="1"/>
</dbReference>
<dbReference type="Proteomes" id="UP000591626">
    <property type="component" value="Unassembled WGS sequence"/>
</dbReference>
<evidence type="ECO:0000256" key="7">
    <source>
        <dbReference type="ARBA" id="ARBA00022603"/>
    </source>
</evidence>
<evidence type="ECO:0000313" key="15">
    <source>
        <dbReference type="EMBL" id="NJJ03086.1"/>
    </source>
</evidence>
<protein>
    <recommendedName>
        <fullName evidence="4 12">Ribosomal RNA small subunit methyltransferase E</fullName>
        <ecNumber evidence="3 12">2.1.1.193</ecNumber>
    </recommendedName>
</protein>
<evidence type="ECO:0000259" key="14">
    <source>
        <dbReference type="Pfam" id="PF20260"/>
    </source>
</evidence>
<proteinExistence type="inferred from homology"/>
<feature type="domain" description="Ribosomal RNA small subunit methyltransferase E methyltransferase" evidence="13">
    <location>
        <begin position="70"/>
        <end position="229"/>
    </location>
</feature>
<evidence type="ECO:0000256" key="6">
    <source>
        <dbReference type="ARBA" id="ARBA00022552"/>
    </source>
</evidence>
<keyword evidence="5 12" id="KW-0963">Cytoplasm</keyword>
<dbReference type="PANTHER" id="PTHR30027">
    <property type="entry name" value="RIBOSOMAL RNA SMALL SUBUNIT METHYLTRANSFERASE E"/>
    <property type="match status" value="1"/>
</dbReference>
<evidence type="ECO:0000256" key="5">
    <source>
        <dbReference type="ARBA" id="ARBA00022490"/>
    </source>
</evidence>
<gene>
    <name evidence="15" type="ORF">HC138_01645</name>
</gene>
<sequence>MSLPYFLSDDPTSGIIEGPEAKHAHVKRIQPGERIMLFDGTGNQAEVTVTRVDASRVEGVVDRHEFVERPTPRVTVVQAIPKSERAELAVDLAVQGGADAIVPWISHRTIARWPANKQAKQVEKWRSQALSSAKQARRAWVPQIHEPVTTNQLSDLLRDPRNEGHALVLHEDATVALREVTFGEDIWLIVGPEGGIGQDELELLGADAVKLGPEVLRTATAAFAALSAIGALTNRW</sequence>
<dbReference type="Pfam" id="PF20260">
    <property type="entry name" value="PUA_4"/>
    <property type="match status" value="1"/>
</dbReference>
<dbReference type="GO" id="GO:0070042">
    <property type="term" value="F:rRNA (uridine-N3-)-methyltransferase activity"/>
    <property type="evidence" value="ECO:0007669"/>
    <property type="project" value="TreeGrafter"/>
</dbReference>
<evidence type="ECO:0000256" key="10">
    <source>
        <dbReference type="ARBA" id="ARBA00025699"/>
    </source>
</evidence>
<comment type="similarity">
    <text evidence="2 12">Belongs to the RNA methyltransferase RsmE family.</text>
</comment>
<dbReference type="EMBL" id="JAAUVV010000002">
    <property type="protein sequence ID" value="NJJ03086.1"/>
    <property type="molecule type" value="Genomic_DNA"/>
</dbReference>
<evidence type="ECO:0000256" key="8">
    <source>
        <dbReference type="ARBA" id="ARBA00022679"/>
    </source>
</evidence>
<evidence type="ECO:0000259" key="13">
    <source>
        <dbReference type="Pfam" id="PF04452"/>
    </source>
</evidence>
<dbReference type="RefSeq" id="WP_167615683.1">
    <property type="nucleotide sequence ID" value="NZ_JAAUVV010000002.1"/>
</dbReference>
<evidence type="ECO:0000256" key="12">
    <source>
        <dbReference type="PIRNR" id="PIRNR015601"/>
    </source>
</evidence>
<dbReference type="GO" id="GO:0070475">
    <property type="term" value="P:rRNA base methylation"/>
    <property type="evidence" value="ECO:0007669"/>
    <property type="project" value="TreeGrafter"/>
</dbReference>
<keyword evidence="8 12" id="KW-0808">Transferase</keyword>
<comment type="catalytic activity">
    <reaction evidence="11 12">
        <text>uridine(1498) in 16S rRNA + S-adenosyl-L-methionine = N(3)-methyluridine(1498) in 16S rRNA + S-adenosyl-L-homocysteine + H(+)</text>
        <dbReference type="Rhea" id="RHEA:42920"/>
        <dbReference type="Rhea" id="RHEA-COMP:10283"/>
        <dbReference type="Rhea" id="RHEA-COMP:10284"/>
        <dbReference type="ChEBI" id="CHEBI:15378"/>
        <dbReference type="ChEBI" id="CHEBI:57856"/>
        <dbReference type="ChEBI" id="CHEBI:59789"/>
        <dbReference type="ChEBI" id="CHEBI:65315"/>
        <dbReference type="ChEBI" id="CHEBI:74502"/>
        <dbReference type="EC" id="2.1.1.193"/>
    </reaction>
</comment>
<dbReference type="PANTHER" id="PTHR30027:SF3">
    <property type="entry name" value="16S RRNA (URACIL(1498)-N(3))-METHYLTRANSFERASE"/>
    <property type="match status" value="1"/>
</dbReference>